<dbReference type="Proteomes" id="UP000681041">
    <property type="component" value="Chromosome"/>
</dbReference>
<dbReference type="OrthoDB" id="71441at2157"/>
<organism evidence="2 3">
    <name type="scientific">Methanobacterium alkalithermotolerans</name>
    <dbReference type="NCBI Taxonomy" id="2731220"/>
    <lineage>
        <taxon>Archaea</taxon>
        <taxon>Methanobacteriati</taxon>
        <taxon>Methanobacteriota</taxon>
        <taxon>Methanomada group</taxon>
        <taxon>Methanobacteria</taxon>
        <taxon>Methanobacteriales</taxon>
        <taxon>Methanobacteriaceae</taxon>
        <taxon>Methanobacterium</taxon>
    </lineage>
</organism>
<dbReference type="RefSeq" id="WP_211533248.1">
    <property type="nucleotide sequence ID" value="NZ_CP058560.1"/>
</dbReference>
<keyword evidence="1" id="KW-1133">Transmembrane helix</keyword>
<proteinExistence type="predicted"/>
<evidence type="ECO:0000313" key="2">
    <source>
        <dbReference type="EMBL" id="QUH22306.1"/>
    </source>
</evidence>
<sequence>MGLRYDTGGQGSAEYVLLFAAVIVIVIAGLYMYYSYFSFGEEVEMVDVSLTITNTGPRPSQFIYEANNTTGVNRHISTGNPGNFFFTLAQGRSRTFSLGTMHSPASFTIEGGVGNPTRGSAQQRGEGQSGRWTLTIGNQTISWDIKGPYDWRKKPSGSVIRSFSISGGGGGLPFNITEDLQTVRTNVSGAFKII</sequence>
<dbReference type="AlphaFoldDB" id="A0A8T8K1G7"/>
<dbReference type="EMBL" id="CP058560">
    <property type="protein sequence ID" value="QUH22306.1"/>
    <property type="molecule type" value="Genomic_DNA"/>
</dbReference>
<name>A0A8T8K1G7_9EURY</name>
<protein>
    <submittedName>
        <fullName evidence="2">Class III signal peptide-containing protein</fullName>
    </submittedName>
</protein>
<reference evidence="2" key="1">
    <citation type="submission" date="2020-07" db="EMBL/GenBank/DDBJ databases">
        <title>Methanobacterium. sp. MethCan genome.</title>
        <authorList>
            <person name="Postec A."/>
            <person name="Quemeneur M."/>
        </authorList>
    </citation>
    <scope>NUCLEOTIDE SEQUENCE</scope>
    <source>
        <strain evidence="2">MethCAN</strain>
    </source>
</reference>
<keyword evidence="1" id="KW-0812">Transmembrane</keyword>
<keyword evidence="3" id="KW-1185">Reference proteome</keyword>
<evidence type="ECO:0000313" key="3">
    <source>
        <dbReference type="Proteomes" id="UP000681041"/>
    </source>
</evidence>
<dbReference type="InterPro" id="IPR007166">
    <property type="entry name" value="Class3_signal_pept_motif"/>
</dbReference>
<keyword evidence="1" id="KW-0472">Membrane</keyword>
<dbReference type="KEGG" id="meme:HYG87_00255"/>
<evidence type="ECO:0000256" key="1">
    <source>
        <dbReference type="SAM" id="Phobius"/>
    </source>
</evidence>
<gene>
    <name evidence="2" type="ORF">HYG87_00255</name>
</gene>
<accession>A0A8T8K1G7</accession>
<dbReference type="Pfam" id="PF04021">
    <property type="entry name" value="Class_IIIsignal"/>
    <property type="match status" value="1"/>
</dbReference>
<feature type="transmembrane region" description="Helical" evidence="1">
    <location>
        <begin position="15"/>
        <end position="34"/>
    </location>
</feature>
<dbReference type="GeneID" id="64819149"/>